<keyword evidence="4" id="KW-1185">Reference proteome</keyword>
<dbReference type="RefSeq" id="WP_066693618.1">
    <property type="nucleotide sequence ID" value="NZ_CP117025.1"/>
</dbReference>
<reference evidence="4" key="1">
    <citation type="submission" date="2016-01" db="EMBL/GenBank/DDBJ databases">
        <title>Draft genome of Chromobacterium sp. F49.</title>
        <authorList>
            <person name="Hong K.W."/>
        </authorList>
    </citation>
    <scope>NUCLEOTIDE SEQUENCE [LARGE SCALE GENOMIC DNA]</scope>
    <source>
        <strain evidence="4">CN3</strain>
    </source>
</reference>
<comment type="caution">
    <text evidence="2">Once thought to be involved in copper homeostasis, experiments in E.coli have shown this is not the case.</text>
</comment>
<name>A0ABR5Y8M2_9SPHN</name>
<dbReference type="Proteomes" id="UP000076609">
    <property type="component" value="Unassembled WGS sequence"/>
</dbReference>
<sequence>MPRTTLEICIDSVAGCGAAIAGGADRIELCGALSVGGLTPSAGLVAEVLHLAGAAGVRVHAMVRPRAGDFAYDARELSTAISEGKALILAGVDGLVFGAARHGSLDRDALTSWINAMRAVRADIDLTLHRAVDLLADPVAAVEQAITLGFQRILTSGGAVRAIDGAGMIRAMREQAAGRIAVMPGSGVRPDNVATLLAATGAEEVHASASAPVVQDDPRVQALGFAGPGLARTDEAIVRALRAAIDA</sequence>
<dbReference type="PANTHER" id="PTHR12598:SF0">
    <property type="entry name" value="COPPER HOMEOSTASIS PROTEIN CUTC HOMOLOG"/>
    <property type="match status" value="1"/>
</dbReference>
<dbReference type="InterPro" id="IPR036822">
    <property type="entry name" value="CutC-like_dom_sf"/>
</dbReference>
<dbReference type="Pfam" id="PF03932">
    <property type="entry name" value="CutC"/>
    <property type="match status" value="1"/>
</dbReference>
<keyword evidence="2" id="KW-0963">Cytoplasm</keyword>
<dbReference type="HAMAP" id="MF_00795">
    <property type="entry name" value="CutC"/>
    <property type="match status" value="1"/>
</dbReference>
<dbReference type="Gene3D" id="3.20.20.380">
    <property type="entry name" value="Copper homeostasis (CutC) domain"/>
    <property type="match status" value="1"/>
</dbReference>
<evidence type="ECO:0000256" key="2">
    <source>
        <dbReference type="HAMAP-Rule" id="MF_00795"/>
    </source>
</evidence>
<evidence type="ECO:0000313" key="3">
    <source>
        <dbReference type="EMBL" id="KZE09175.1"/>
    </source>
</evidence>
<dbReference type="EMBL" id="LQQO01000056">
    <property type="protein sequence ID" value="KZE09175.1"/>
    <property type="molecule type" value="Genomic_DNA"/>
</dbReference>
<evidence type="ECO:0000313" key="4">
    <source>
        <dbReference type="Proteomes" id="UP000076609"/>
    </source>
</evidence>
<gene>
    <name evidence="2" type="primary">cutC</name>
    <name evidence="3" type="ORF">AVT10_06935</name>
</gene>
<dbReference type="InterPro" id="IPR005627">
    <property type="entry name" value="CutC-like"/>
</dbReference>
<comment type="caution">
    <text evidence="3">The sequence shown here is derived from an EMBL/GenBank/DDBJ whole genome shotgun (WGS) entry which is preliminary data.</text>
</comment>
<comment type="similarity">
    <text evidence="1 2">Belongs to the CutC family.</text>
</comment>
<proteinExistence type="inferred from homology"/>
<protein>
    <recommendedName>
        <fullName evidence="2">PF03932 family protein CutC</fullName>
    </recommendedName>
</protein>
<dbReference type="PANTHER" id="PTHR12598">
    <property type="entry name" value="COPPER HOMEOSTASIS PROTEIN CUTC"/>
    <property type="match status" value="1"/>
</dbReference>
<organism evidence="3 4">
    <name type="scientific">Sphingomonas hankookensis</name>
    <dbReference type="NCBI Taxonomy" id="563996"/>
    <lineage>
        <taxon>Bacteria</taxon>
        <taxon>Pseudomonadati</taxon>
        <taxon>Pseudomonadota</taxon>
        <taxon>Alphaproteobacteria</taxon>
        <taxon>Sphingomonadales</taxon>
        <taxon>Sphingomonadaceae</taxon>
        <taxon>Sphingomonas</taxon>
    </lineage>
</organism>
<dbReference type="SUPFAM" id="SSF110395">
    <property type="entry name" value="CutC-like"/>
    <property type="match status" value="1"/>
</dbReference>
<comment type="subcellular location">
    <subcellularLocation>
        <location evidence="2">Cytoplasm</location>
    </subcellularLocation>
</comment>
<accession>A0ABR5Y8M2</accession>
<evidence type="ECO:0000256" key="1">
    <source>
        <dbReference type="ARBA" id="ARBA00007768"/>
    </source>
</evidence>